<evidence type="ECO:0000313" key="2">
    <source>
        <dbReference type="Proteomes" id="UP001152888"/>
    </source>
</evidence>
<name>A0A9P0PFH2_ACAOB</name>
<accession>A0A9P0PFH2</accession>
<dbReference type="EMBL" id="CAKOFQ010006941">
    <property type="protein sequence ID" value="CAH1983589.1"/>
    <property type="molecule type" value="Genomic_DNA"/>
</dbReference>
<proteinExistence type="predicted"/>
<sequence>MHSLTSDTSRLCIHTRLNFVGVKCQVFSMSPSHFWVTYCL</sequence>
<dbReference type="Proteomes" id="UP001152888">
    <property type="component" value="Unassembled WGS sequence"/>
</dbReference>
<keyword evidence="2" id="KW-1185">Reference proteome</keyword>
<reference evidence="1" key="1">
    <citation type="submission" date="2022-03" db="EMBL/GenBank/DDBJ databases">
        <authorList>
            <person name="Sayadi A."/>
        </authorList>
    </citation>
    <scope>NUCLEOTIDE SEQUENCE</scope>
</reference>
<organism evidence="1 2">
    <name type="scientific">Acanthoscelides obtectus</name>
    <name type="common">Bean weevil</name>
    <name type="synonym">Bruchus obtectus</name>
    <dbReference type="NCBI Taxonomy" id="200917"/>
    <lineage>
        <taxon>Eukaryota</taxon>
        <taxon>Metazoa</taxon>
        <taxon>Ecdysozoa</taxon>
        <taxon>Arthropoda</taxon>
        <taxon>Hexapoda</taxon>
        <taxon>Insecta</taxon>
        <taxon>Pterygota</taxon>
        <taxon>Neoptera</taxon>
        <taxon>Endopterygota</taxon>
        <taxon>Coleoptera</taxon>
        <taxon>Polyphaga</taxon>
        <taxon>Cucujiformia</taxon>
        <taxon>Chrysomeloidea</taxon>
        <taxon>Chrysomelidae</taxon>
        <taxon>Bruchinae</taxon>
        <taxon>Bruchini</taxon>
        <taxon>Acanthoscelides</taxon>
    </lineage>
</organism>
<protein>
    <submittedName>
        <fullName evidence="1">Uncharacterized protein</fullName>
    </submittedName>
</protein>
<comment type="caution">
    <text evidence="1">The sequence shown here is derived from an EMBL/GenBank/DDBJ whole genome shotgun (WGS) entry which is preliminary data.</text>
</comment>
<gene>
    <name evidence="1" type="ORF">ACAOBT_LOCUS15624</name>
</gene>
<evidence type="ECO:0000313" key="1">
    <source>
        <dbReference type="EMBL" id="CAH1983589.1"/>
    </source>
</evidence>
<dbReference type="AlphaFoldDB" id="A0A9P0PFH2"/>